<feature type="transmembrane region" description="Helical" evidence="10">
    <location>
        <begin position="6"/>
        <end position="30"/>
    </location>
</feature>
<organism evidence="13 14">
    <name type="scientific">Novosphingobium pentaromativorans</name>
    <dbReference type="NCBI Taxonomy" id="205844"/>
    <lineage>
        <taxon>Bacteria</taxon>
        <taxon>Pseudomonadati</taxon>
        <taxon>Pseudomonadota</taxon>
        <taxon>Alphaproteobacteria</taxon>
        <taxon>Sphingomonadales</taxon>
        <taxon>Sphingomonadaceae</taxon>
        <taxon>Novosphingobium</taxon>
    </lineage>
</organism>
<dbReference type="SUPFAM" id="SSF54631">
    <property type="entry name" value="CBS-domain pair"/>
    <property type="match status" value="1"/>
</dbReference>
<dbReference type="PANTHER" id="PTHR22777:SF17">
    <property type="entry name" value="UPF0053 PROTEIN SLL0260"/>
    <property type="match status" value="1"/>
</dbReference>
<feature type="transmembrane region" description="Helical" evidence="10">
    <location>
        <begin position="67"/>
        <end position="85"/>
    </location>
</feature>
<evidence type="ECO:0000256" key="7">
    <source>
        <dbReference type="ARBA" id="ARBA00023136"/>
    </source>
</evidence>
<dbReference type="PROSITE" id="PS51846">
    <property type="entry name" value="CNNM"/>
    <property type="match status" value="1"/>
</dbReference>
<feature type="transmembrane region" description="Helical" evidence="10">
    <location>
        <begin position="137"/>
        <end position="159"/>
    </location>
</feature>
<dbReference type="PROSITE" id="PS51371">
    <property type="entry name" value="CBS"/>
    <property type="match status" value="1"/>
</dbReference>
<dbReference type="InterPro" id="IPR046342">
    <property type="entry name" value="CBS_dom_sf"/>
</dbReference>
<evidence type="ECO:0000256" key="10">
    <source>
        <dbReference type="SAM" id="Phobius"/>
    </source>
</evidence>
<dbReference type="InterPro" id="IPR036318">
    <property type="entry name" value="FAD-bd_PCMH-like_sf"/>
</dbReference>
<dbReference type="Pfam" id="PF00571">
    <property type="entry name" value="CBS"/>
    <property type="match status" value="1"/>
</dbReference>
<evidence type="ECO:0000313" key="14">
    <source>
        <dbReference type="Proteomes" id="UP000249082"/>
    </source>
</evidence>
<accession>A0A2W5NHW1</accession>
<evidence type="ECO:0000256" key="3">
    <source>
        <dbReference type="ARBA" id="ARBA00022692"/>
    </source>
</evidence>
<dbReference type="InterPro" id="IPR016169">
    <property type="entry name" value="FAD-bd_PCMH_sub2"/>
</dbReference>
<feature type="transmembrane region" description="Helical" evidence="10">
    <location>
        <begin position="105"/>
        <end position="125"/>
    </location>
</feature>
<dbReference type="GO" id="GO:0050660">
    <property type="term" value="F:flavin adenine dinucleotide binding"/>
    <property type="evidence" value="ECO:0007669"/>
    <property type="project" value="InterPro"/>
</dbReference>
<reference evidence="13 14" key="1">
    <citation type="submission" date="2017-08" db="EMBL/GenBank/DDBJ databases">
        <title>Infants hospitalized years apart are colonized by the same room-sourced microbial strains.</title>
        <authorList>
            <person name="Brooks B."/>
            <person name="Olm M.R."/>
            <person name="Firek B.A."/>
            <person name="Baker R."/>
            <person name="Thomas B.C."/>
            <person name="Morowitz M.J."/>
            <person name="Banfield J.F."/>
        </authorList>
    </citation>
    <scope>NUCLEOTIDE SEQUENCE [LARGE SCALE GENOMIC DNA]</scope>
    <source>
        <strain evidence="13">S2_005_002_R2_33</strain>
    </source>
</reference>
<evidence type="ECO:0000259" key="12">
    <source>
        <dbReference type="PROSITE" id="PS51846"/>
    </source>
</evidence>
<dbReference type="InterPro" id="IPR002550">
    <property type="entry name" value="CNNM"/>
</dbReference>
<keyword evidence="4" id="KW-0677">Repeat</keyword>
<feature type="domain" description="CNNM transmembrane" evidence="12">
    <location>
        <begin position="1"/>
        <end position="202"/>
    </location>
</feature>
<comment type="caution">
    <text evidence="13">The sequence shown here is derived from an EMBL/GenBank/DDBJ whole genome shotgun (WGS) entry which is preliminary data.</text>
</comment>
<dbReference type="Pfam" id="PF01595">
    <property type="entry name" value="CNNM"/>
    <property type="match status" value="1"/>
</dbReference>
<protein>
    <submittedName>
        <fullName evidence="13">HlyC/CorC family transporter</fullName>
    </submittedName>
</protein>
<dbReference type="GO" id="GO:0005886">
    <property type="term" value="C:plasma membrane"/>
    <property type="evidence" value="ECO:0007669"/>
    <property type="project" value="TreeGrafter"/>
</dbReference>
<evidence type="ECO:0000256" key="9">
    <source>
        <dbReference type="PROSITE-ProRule" id="PRU01193"/>
    </source>
</evidence>
<dbReference type="SMART" id="SM01091">
    <property type="entry name" value="CorC_HlyC"/>
    <property type="match status" value="1"/>
</dbReference>
<evidence type="ECO:0000256" key="8">
    <source>
        <dbReference type="PROSITE-ProRule" id="PRU00703"/>
    </source>
</evidence>
<evidence type="ECO:0000256" key="1">
    <source>
        <dbReference type="ARBA" id="ARBA00004141"/>
    </source>
</evidence>
<dbReference type="CDD" id="cd04590">
    <property type="entry name" value="CBS_pair_CorC_HlyC_assoc"/>
    <property type="match status" value="1"/>
</dbReference>
<evidence type="ECO:0000256" key="6">
    <source>
        <dbReference type="ARBA" id="ARBA00023122"/>
    </source>
</evidence>
<feature type="domain" description="CBS" evidence="11">
    <location>
        <begin position="286"/>
        <end position="346"/>
    </location>
</feature>
<keyword evidence="5 9" id="KW-1133">Transmembrane helix</keyword>
<dbReference type="Proteomes" id="UP000249082">
    <property type="component" value="Unassembled WGS sequence"/>
</dbReference>
<dbReference type="Gene3D" id="3.10.580.10">
    <property type="entry name" value="CBS-domain"/>
    <property type="match status" value="1"/>
</dbReference>
<comment type="subcellular location">
    <subcellularLocation>
        <location evidence="1">Membrane</location>
        <topology evidence="1">Multi-pass membrane protein</topology>
    </subcellularLocation>
</comment>
<dbReference type="Pfam" id="PF03471">
    <property type="entry name" value="CorC_HlyC"/>
    <property type="match status" value="1"/>
</dbReference>
<keyword evidence="3 9" id="KW-0812">Transmembrane</keyword>
<keyword evidence="6 8" id="KW-0129">CBS domain</keyword>
<name>A0A2W5NHW1_9SPHN</name>
<sequence>MTPFPWTDLLIIAGLILLNGLFSMSELAIVSARTARLKVSADKGSGAARTAIELAADPGKFLSTVQIGITLIGIIAGAYSGASLGGPVGERLAALGVPARFASEAGFTLVIIATTFASLVVGELVPKQLALRMAEPVAIIMARPMAWLARIMAPFVWLLDKSSGLILRLFSIRGGGQEQLTAEELQMIFAEATRSGVIEEEERAMMTGVMRLADRPVRELMTPRNQIDWIDVNAGEDALRAKIAASPHSMLPVAEEGSPDNIVGILKVREALAALVEGQAVDIAAMMKKAEVIPDQLDAMDALRKLQQAEVTMAVVHDEYGHLEGLVTTSDMLAALAGTFVGHQDEGDAPLVVEREDGSLLVSGAMPADALADRLGMTLSDDREYATAAGLVLAVMKKVPREGEFFADQGWRFEVVDMDGLKIDKILVSRLDEDGGDDGVAGEA</sequence>
<keyword evidence="7 9" id="KW-0472">Membrane</keyword>
<evidence type="ECO:0000313" key="13">
    <source>
        <dbReference type="EMBL" id="PZQ53066.1"/>
    </source>
</evidence>
<dbReference type="Gene3D" id="3.30.465.10">
    <property type="match status" value="1"/>
</dbReference>
<dbReference type="AlphaFoldDB" id="A0A2W5NHW1"/>
<evidence type="ECO:0000256" key="5">
    <source>
        <dbReference type="ARBA" id="ARBA00022989"/>
    </source>
</evidence>
<proteinExistence type="inferred from homology"/>
<evidence type="ECO:0000256" key="4">
    <source>
        <dbReference type="ARBA" id="ARBA00022737"/>
    </source>
</evidence>
<dbReference type="InterPro" id="IPR000644">
    <property type="entry name" value="CBS_dom"/>
</dbReference>
<dbReference type="InterPro" id="IPR005170">
    <property type="entry name" value="Transptr-assoc_dom"/>
</dbReference>
<evidence type="ECO:0000259" key="11">
    <source>
        <dbReference type="PROSITE" id="PS51371"/>
    </source>
</evidence>
<dbReference type="SUPFAM" id="SSF56176">
    <property type="entry name" value="FAD-binding/transporter-associated domain-like"/>
    <property type="match status" value="1"/>
</dbReference>
<dbReference type="InterPro" id="IPR044751">
    <property type="entry name" value="Ion_transp-like_CBS"/>
</dbReference>
<comment type="similarity">
    <text evidence="2">Belongs to the UPF0053 family. Hemolysin C subfamily.</text>
</comment>
<gene>
    <name evidence="13" type="ORF">DI555_18520</name>
</gene>
<evidence type="ECO:0000256" key="2">
    <source>
        <dbReference type="ARBA" id="ARBA00006446"/>
    </source>
</evidence>
<dbReference type="PANTHER" id="PTHR22777">
    <property type="entry name" value="HEMOLYSIN-RELATED"/>
    <property type="match status" value="1"/>
</dbReference>
<dbReference type="EMBL" id="QFPX01000019">
    <property type="protein sequence ID" value="PZQ53066.1"/>
    <property type="molecule type" value="Genomic_DNA"/>
</dbReference>